<feature type="compositionally biased region" description="Low complexity" evidence="1">
    <location>
        <begin position="420"/>
        <end position="434"/>
    </location>
</feature>
<sequence>MAECSVPVGDRVSASAGLTEKPAVATETAPTDTTPSAKGAANNRRKSGAGVPEHKKKTPNKKKSAPELRLNVSPGEMYLVSMRGFPPWPVIIADDDMLPENLLIKRPVSARRIDGTYREDFADGGKHVKDRRYPVMFLGTNEFSWEVNTALQPLDIEAIKAEVAAGNTGKKKKIKALWEAYVIASEEHDLQYFKDLLDRHEKAMQVDAEEKAAAEAKKLEAKEKKKTKRKSTAAAADEDVTMEDAGAETPAAKPKGKKRKKEDDGEDESEKPAKTPKTKLKLTNTPKEPSTAEAKPKKAKKAKAKVESESESSKVEEKPMTEEERREKQEKSVLYLRHRLQKGFISRDHPPKEEEMPNMSEYLKQLDDFQNLEAEIIKKTKVHKVLKAILKLDSIPMEEVYNFKKRSADILQKWSGALQSADVAAPSASAPAPATNGDKAEAKSEPAAVDDKAEKVTNGDEAAKGTDGDGDVSMADAKTESPAVEGPAADVEKQKETAEVAAS</sequence>
<protein>
    <recommendedName>
        <fullName evidence="2">PWWP domain-containing protein</fullName>
    </recommendedName>
</protein>
<dbReference type="SUPFAM" id="SSF63748">
    <property type="entry name" value="Tudor/PWWP/MBT"/>
    <property type="match status" value="1"/>
</dbReference>
<reference evidence="3" key="1">
    <citation type="journal article" date="2020" name="Stud. Mycol.">
        <title>101 Dothideomycetes genomes: a test case for predicting lifestyles and emergence of pathogens.</title>
        <authorList>
            <person name="Haridas S."/>
            <person name="Albert R."/>
            <person name="Binder M."/>
            <person name="Bloem J."/>
            <person name="Labutti K."/>
            <person name="Salamov A."/>
            <person name="Andreopoulos B."/>
            <person name="Baker S."/>
            <person name="Barry K."/>
            <person name="Bills G."/>
            <person name="Bluhm B."/>
            <person name="Cannon C."/>
            <person name="Castanera R."/>
            <person name="Culley D."/>
            <person name="Daum C."/>
            <person name="Ezra D."/>
            <person name="Gonzalez J."/>
            <person name="Henrissat B."/>
            <person name="Kuo A."/>
            <person name="Liang C."/>
            <person name="Lipzen A."/>
            <person name="Lutzoni F."/>
            <person name="Magnuson J."/>
            <person name="Mondo S."/>
            <person name="Nolan M."/>
            <person name="Ohm R."/>
            <person name="Pangilinan J."/>
            <person name="Park H.-J."/>
            <person name="Ramirez L."/>
            <person name="Alfaro M."/>
            <person name="Sun H."/>
            <person name="Tritt A."/>
            <person name="Yoshinaga Y."/>
            <person name="Zwiers L.-H."/>
            <person name="Turgeon B."/>
            <person name="Goodwin S."/>
            <person name="Spatafora J."/>
            <person name="Crous P."/>
            <person name="Grigoriev I."/>
        </authorList>
    </citation>
    <scope>NUCLEOTIDE SEQUENCE</scope>
    <source>
        <strain evidence="3">CBS 379.55</strain>
    </source>
</reference>
<feature type="domain" description="PWWP" evidence="2">
    <location>
        <begin position="74"/>
        <end position="145"/>
    </location>
</feature>
<proteinExistence type="predicted"/>
<name>A0A6A6J6C7_WESOR</name>
<dbReference type="RefSeq" id="XP_033649524.1">
    <property type="nucleotide sequence ID" value="XM_033796085.1"/>
</dbReference>
<dbReference type="PROSITE" id="PS50812">
    <property type="entry name" value="PWWP"/>
    <property type="match status" value="1"/>
</dbReference>
<evidence type="ECO:0000313" key="3">
    <source>
        <dbReference type="EMBL" id="KAF2271985.1"/>
    </source>
</evidence>
<dbReference type="Proteomes" id="UP000800097">
    <property type="component" value="Unassembled WGS sequence"/>
</dbReference>
<feature type="region of interest" description="Disordered" evidence="1">
    <location>
        <begin position="420"/>
        <end position="503"/>
    </location>
</feature>
<dbReference type="Gene3D" id="2.30.30.140">
    <property type="match status" value="1"/>
</dbReference>
<organism evidence="3 4">
    <name type="scientific">Westerdykella ornata</name>
    <dbReference type="NCBI Taxonomy" id="318751"/>
    <lineage>
        <taxon>Eukaryota</taxon>
        <taxon>Fungi</taxon>
        <taxon>Dikarya</taxon>
        <taxon>Ascomycota</taxon>
        <taxon>Pezizomycotina</taxon>
        <taxon>Dothideomycetes</taxon>
        <taxon>Pleosporomycetidae</taxon>
        <taxon>Pleosporales</taxon>
        <taxon>Sporormiaceae</taxon>
        <taxon>Westerdykella</taxon>
    </lineage>
</organism>
<feature type="compositionally biased region" description="Basic and acidic residues" evidence="1">
    <location>
        <begin position="438"/>
        <end position="467"/>
    </location>
</feature>
<dbReference type="GeneID" id="54549260"/>
<feature type="compositionally biased region" description="Basic and acidic residues" evidence="1">
    <location>
        <begin position="490"/>
        <end position="503"/>
    </location>
</feature>
<feature type="compositionally biased region" description="Basic residues" evidence="1">
    <location>
        <begin position="54"/>
        <end position="63"/>
    </location>
</feature>
<dbReference type="InterPro" id="IPR000313">
    <property type="entry name" value="PWWP_dom"/>
</dbReference>
<feature type="compositionally biased region" description="Acidic residues" evidence="1">
    <location>
        <begin position="236"/>
        <end position="246"/>
    </location>
</feature>
<feature type="region of interest" description="Disordered" evidence="1">
    <location>
        <begin position="1"/>
        <end position="69"/>
    </location>
</feature>
<evidence type="ECO:0000259" key="2">
    <source>
        <dbReference type="PROSITE" id="PS50812"/>
    </source>
</evidence>
<dbReference type="SMART" id="SM00293">
    <property type="entry name" value="PWWP"/>
    <property type="match status" value="1"/>
</dbReference>
<dbReference type="AlphaFoldDB" id="A0A6A6J6C7"/>
<evidence type="ECO:0000313" key="4">
    <source>
        <dbReference type="Proteomes" id="UP000800097"/>
    </source>
</evidence>
<accession>A0A6A6J6C7</accession>
<dbReference type="OrthoDB" id="62853at2759"/>
<evidence type="ECO:0000256" key="1">
    <source>
        <dbReference type="SAM" id="MobiDB-lite"/>
    </source>
</evidence>
<dbReference type="Pfam" id="PF00855">
    <property type="entry name" value="PWWP"/>
    <property type="match status" value="1"/>
</dbReference>
<feature type="compositionally biased region" description="Low complexity" evidence="1">
    <location>
        <begin position="281"/>
        <end position="293"/>
    </location>
</feature>
<gene>
    <name evidence="3" type="ORF">EI97DRAFT_386856</name>
</gene>
<keyword evidence="4" id="KW-1185">Reference proteome</keyword>
<feature type="region of interest" description="Disordered" evidence="1">
    <location>
        <begin position="219"/>
        <end position="333"/>
    </location>
</feature>
<dbReference type="EMBL" id="ML986529">
    <property type="protein sequence ID" value="KAF2271985.1"/>
    <property type="molecule type" value="Genomic_DNA"/>
</dbReference>
<feature type="compositionally biased region" description="Basic and acidic residues" evidence="1">
    <location>
        <begin position="304"/>
        <end position="331"/>
    </location>
</feature>